<name>A0A248VJQ9_9BURK</name>
<keyword evidence="1" id="KW-0732">Signal</keyword>
<gene>
    <name evidence="3" type="ORF">CJU94_14495</name>
</gene>
<evidence type="ECO:0000259" key="2">
    <source>
        <dbReference type="Pfam" id="PF12883"/>
    </source>
</evidence>
<reference evidence="3 4" key="1">
    <citation type="submission" date="2017-08" db="EMBL/GenBank/DDBJ databases">
        <title>Identification and genetic characteristics of simultaneous BTEX- and naphthalene-degrading Paraburkholderia sp. BN5 isolated from petroleum-contaminated soil.</title>
        <authorList>
            <person name="Lee Y."/>
            <person name="Jeon C.O."/>
        </authorList>
    </citation>
    <scope>NUCLEOTIDE SEQUENCE [LARGE SCALE GENOMIC DNA]</scope>
    <source>
        <strain evidence="3 4">BN5</strain>
    </source>
</reference>
<dbReference type="EMBL" id="CP022989">
    <property type="protein sequence ID" value="ASV99255.1"/>
    <property type="molecule type" value="Genomic_DNA"/>
</dbReference>
<dbReference type="Pfam" id="PF12883">
    <property type="entry name" value="DUF3828"/>
    <property type="match status" value="1"/>
</dbReference>
<evidence type="ECO:0000313" key="4">
    <source>
        <dbReference type="Proteomes" id="UP000215158"/>
    </source>
</evidence>
<sequence>MIRLRACALAAIAWAVLGLHPALAQSADSAKRFLQSVYGTYTFNGDPPGIEASGSHAIASPSLLQLIGKNQRALKGEAGYLDMDPVCRCQDFDVKTTRIDITVAKRRNATAVVSFTNFKAPQKVELKLVWVRGRWLIDDIKGGDDRRSLREALQAEMADVTRH</sequence>
<keyword evidence="4" id="KW-1185">Reference proteome</keyword>
<dbReference type="InterPro" id="IPR024289">
    <property type="entry name" value="DUF3828"/>
</dbReference>
<dbReference type="Proteomes" id="UP000215158">
    <property type="component" value="Chromosome 1"/>
</dbReference>
<feature type="signal peptide" evidence="1">
    <location>
        <begin position="1"/>
        <end position="24"/>
    </location>
</feature>
<feature type="chain" id="PRO_5012105831" evidence="1">
    <location>
        <begin position="25"/>
        <end position="163"/>
    </location>
</feature>
<dbReference type="OrthoDB" id="7204586at2"/>
<dbReference type="Gene3D" id="3.10.450.50">
    <property type="match status" value="1"/>
</dbReference>
<organism evidence="3 4">
    <name type="scientific">Paraburkholderia aromaticivorans</name>
    <dbReference type="NCBI Taxonomy" id="2026199"/>
    <lineage>
        <taxon>Bacteria</taxon>
        <taxon>Pseudomonadati</taxon>
        <taxon>Pseudomonadota</taxon>
        <taxon>Betaproteobacteria</taxon>
        <taxon>Burkholderiales</taxon>
        <taxon>Burkholderiaceae</taxon>
        <taxon>Paraburkholderia</taxon>
    </lineage>
</organism>
<evidence type="ECO:0000256" key="1">
    <source>
        <dbReference type="SAM" id="SignalP"/>
    </source>
</evidence>
<protein>
    <submittedName>
        <fullName evidence="3">DUF3828 domain-containing protein</fullName>
    </submittedName>
</protein>
<feature type="domain" description="DUF3828" evidence="2">
    <location>
        <begin position="28"/>
        <end position="142"/>
    </location>
</feature>
<dbReference type="AlphaFoldDB" id="A0A248VJQ9"/>
<proteinExistence type="predicted"/>
<dbReference type="KEGG" id="parb:CJU94_14495"/>
<accession>A0A248VJQ9</accession>
<evidence type="ECO:0000313" key="3">
    <source>
        <dbReference type="EMBL" id="ASV99255.1"/>
    </source>
</evidence>